<evidence type="ECO:0000256" key="2">
    <source>
        <dbReference type="SAM" id="MobiDB-lite"/>
    </source>
</evidence>
<dbReference type="InterPro" id="IPR036338">
    <property type="entry name" value="Aha1"/>
</dbReference>
<dbReference type="Gene3D" id="3.15.10.20">
    <property type="entry name" value="Activator of Hsp90 ATPase Aha1, N-terminal domain"/>
    <property type="match status" value="1"/>
</dbReference>
<feature type="region of interest" description="Disordered" evidence="2">
    <location>
        <begin position="173"/>
        <end position="197"/>
    </location>
</feature>
<dbReference type="InParanoid" id="H2ARD1"/>
<dbReference type="SUPFAM" id="SSF103111">
    <property type="entry name" value="Activator of Hsp90 ATPase, Aha1"/>
    <property type="match status" value="1"/>
</dbReference>
<feature type="domain" description="Activator of Hsp90 ATPase AHSA1-like N-terminal" evidence="3">
    <location>
        <begin position="13"/>
        <end position="149"/>
    </location>
</feature>
<dbReference type="EMBL" id="HE650822">
    <property type="protein sequence ID" value="CCF56931.1"/>
    <property type="molecule type" value="Genomic_DNA"/>
</dbReference>
<dbReference type="GO" id="GO:0005829">
    <property type="term" value="C:cytosol"/>
    <property type="evidence" value="ECO:0007669"/>
    <property type="project" value="TreeGrafter"/>
</dbReference>
<dbReference type="GO" id="GO:0051087">
    <property type="term" value="F:protein-folding chaperone binding"/>
    <property type="evidence" value="ECO:0007669"/>
    <property type="project" value="EnsemblFungi"/>
</dbReference>
<dbReference type="SUPFAM" id="SSF55961">
    <property type="entry name" value="Bet v1-like"/>
    <property type="match status" value="1"/>
</dbReference>
<dbReference type="GeneID" id="13884812"/>
<organism evidence="4 5">
    <name type="scientific">Kazachstania africana (strain ATCC 22294 / BCRC 22015 / CBS 2517 / CECT 1963 / NBRC 1671 / NRRL Y-8276)</name>
    <name type="common">Yeast</name>
    <name type="synonym">Kluyveromyces africanus</name>
    <dbReference type="NCBI Taxonomy" id="1071382"/>
    <lineage>
        <taxon>Eukaryota</taxon>
        <taxon>Fungi</taxon>
        <taxon>Dikarya</taxon>
        <taxon>Ascomycota</taxon>
        <taxon>Saccharomycotina</taxon>
        <taxon>Saccharomycetes</taxon>
        <taxon>Saccharomycetales</taxon>
        <taxon>Saccharomycetaceae</taxon>
        <taxon>Kazachstania</taxon>
    </lineage>
</organism>
<dbReference type="STRING" id="1071382.H2ARD1"/>
<dbReference type="GO" id="GO:0006457">
    <property type="term" value="P:protein folding"/>
    <property type="evidence" value="ECO:0007669"/>
    <property type="project" value="EnsemblFungi"/>
</dbReference>
<dbReference type="CDD" id="cd08892">
    <property type="entry name" value="SRPBCC_Aha1"/>
    <property type="match status" value="1"/>
</dbReference>
<dbReference type="Proteomes" id="UP000005220">
    <property type="component" value="Chromosome 2"/>
</dbReference>
<proteinExistence type="inferred from homology"/>
<dbReference type="PANTHER" id="PTHR13009:SF22">
    <property type="entry name" value="LD43819P"/>
    <property type="match status" value="1"/>
</dbReference>
<dbReference type="InterPro" id="IPR013538">
    <property type="entry name" value="ASHA1/2-like_C"/>
</dbReference>
<evidence type="ECO:0000256" key="1">
    <source>
        <dbReference type="ARBA" id="ARBA00006817"/>
    </source>
</evidence>
<dbReference type="eggNOG" id="KOG2936">
    <property type="taxonomic scope" value="Eukaryota"/>
</dbReference>
<dbReference type="SMART" id="SM01000">
    <property type="entry name" value="Aha1_N"/>
    <property type="match status" value="1"/>
</dbReference>
<dbReference type="Gene3D" id="3.30.530.20">
    <property type="match status" value="1"/>
</dbReference>
<comment type="similarity">
    <text evidence="1">Belongs to the AHA1 family.</text>
</comment>
<dbReference type="KEGG" id="kaf:KAFR_0B06350"/>
<dbReference type="GO" id="GO:0006606">
    <property type="term" value="P:protein import into nucleus"/>
    <property type="evidence" value="ECO:0007669"/>
    <property type="project" value="EnsemblFungi"/>
</dbReference>
<name>H2ARD1_KAZAF</name>
<reference evidence="4 5" key="1">
    <citation type="journal article" date="2011" name="Proc. Natl. Acad. Sci. U.S.A.">
        <title>Evolutionary erosion of yeast sex chromosomes by mating-type switching accidents.</title>
        <authorList>
            <person name="Gordon J.L."/>
            <person name="Armisen D."/>
            <person name="Proux-Wera E."/>
            <person name="Oheigeartaigh S.S."/>
            <person name="Byrne K.P."/>
            <person name="Wolfe K.H."/>
        </authorList>
    </citation>
    <scope>NUCLEOTIDE SEQUENCE [LARGE SCALE GENOMIC DNA]</scope>
    <source>
        <strain evidence="5">ATCC 22294 / BCRC 22015 / CBS 2517 / CECT 1963 / NBRC 1671 / NRRL Y-8276</strain>
    </source>
</reference>
<dbReference type="AlphaFoldDB" id="H2ARD1"/>
<feature type="compositionally biased region" description="Polar residues" evidence="2">
    <location>
        <begin position="184"/>
        <end position="197"/>
    </location>
</feature>
<protein>
    <recommendedName>
        <fullName evidence="3">Activator of Hsp90 ATPase AHSA1-like N-terminal domain-containing protein</fullName>
    </recommendedName>
</protein>
<dbReference type="OrthoDB" id="567237at2759"/>
<dbReference type="Pfam" id="PF08327">
    <property type="entry name" value="AHSA1"/>
    <property type="match status" value="1"/>
</dbReference>
<evidence type="ECO:0000313" key="5">
    <source>
        <dbReference type="Proteomes" id="UP000005220"/>
    </source>
</evidence>
<sequence length="357" mass="40648">MVVNNPNNWHWVDKNCIGWARNYFNEHLVGLSTGSQDNDKEYCEITAVSSVEGDCEVNQRKGKVISLFDLQIVLMIKGFVDNDNEFEGSISIPEVAFDSSRDDYQFEISVYKETSKLNEIKPVIRANLLPQLRQMFQNFGQDLLITHGNDIQVPEEQVKSQFTKANQQESFAKVEKSPSAGAVATSSSPSVTGSAISSSADNKAKKFTSRSISNTSTIHLEPSFNVPAFELFNTFIDKERILIWSKSAIREHNDESNGSQYLMVGDKFDLFDGNISNELLESKLGEKLVMKWRLKDWNTNQWSTIKMEFHESNEFNETKLQITWSGIPVGEEDRVRSNFENYYVRPMKLIFGFGVVL</sequence>
<dbReference type="PANTHER" id="PTHR13009">
    <property type="entry name" value="HEAT SHOCK PROTEIN 90 HSP90 CO-CHAPERONE AHA-1"/>
    <property type="match status" value="1"/>
</dbReference>
<dbReference type="HOGENOM" id="CLU_049046_1_0_1"/>
<gene>
    <name evidence="4" type="primary">KAFR0B06350</name>
    <name evidence="4" type="ORF">KAFR_0B06350</name>
</gene>
<dbReference type="InterPro" id="IPR015310">
    <property type="entry name" value="AHSA1-like_N"/>
</dbReference>
<dbReference type="Pfam" id="PF09229">
    <property type="entry name" value="Aha1_N"/>
    <property type="match status" value="1"/>
</dbReference>
<evidence type="ECO:0000259" key="3">
    <source>
        <dbReference type="SMART" id="SM01000"/>
    </source>
</evidence>
<dbReference type="GO" id="GO:0001671">
    <property type="term" value="F:ATPase activator activity"/>
    <property type="evidence" value="ECO:0007669"/>
    <property type="project" value="EnsemblFungi"/>
</dbReference>
<keyword evidence="5" id="KW-1185">Reference proteome</keyword>
<accession>H2ARD1</accession>
<dbReference type="InterPro" id="IPR023393">
    <property type="entry name" value="START-like_dom_sf"/>
</dbReference>
<evidence type="ECO:0000313" key="4">
    <source>
        <dbReference type="EMBL" id="CCF56931.1"/>
    </source>
</evidence>
<dbReference type="GO" id="GO:0005634">
    <property type="term" value="C:nucleus"/>
    <property type="evidence" value="ECO:0007669"/>
    <property type="project" value="EnsemblFungi"/>
</dbReference>
<dbReference type="FunCoup" id="H2ARD1">
    <property type="interactions" value="1454"/>
</dbReference>
<dbReference type="RefSeq" id="XP_003956066.1">
    <property type="nucleotide sequence ID" value="XM_003956017.1"/>
</dbReference>